<protein>
    <submittedName>
        <fullName evidence="1">Uncharacterized protein</fullName>
    </submittedName>
</protein>
<sequence length="184" mass="19903">MNCVHFQTIQTKVNEQRYTCALDILQHFPSFLVAEPVVCLPAPSLRTHPKPIIYLPPGPRVAPESTPGASPPDTTTTVTESGVSEVLKAVQERGVEPDTKGASDPDAHNAHTIPKEKDLPKLLPVAVDDNFNILPEASMEPTAVDDLSGMLAWEQGRADYMGEHCSDNIMAKLDELIGPGVQSK</sequence>
<evidence type="ECO:0000313" key="1">
    <source>
        <dbReference type="EMBL" id="KAH6945676.1"/>
    </source>
</evidence>
<reference evidence="1" key="1">
    <citation type="submission" date="2020-05" db="EMBL/GenBank/DDBJ databases">
        <title>Large-scale comparative analyses of tick genomes elucidate their genetic diversity and vector capacities.</title>
        <authorList>
            <person name="Jia N."/>
            <person name="Wang J."/>
            <person name="Shi W."/>
            <person name="Du L."/>
            <person name="Sun Y."/>
            <person name="Zhan W."/>
            <person name="Jiang J."/>
            <person name="Wang Q."/>
            <person name="Zhang B."/>
            <person name="Ji P."/>
            <person name="Sakyi L.B."/>
            <person name="Cui X."/>
            <person name="Yuan T."/>
            <person name="Jiang B."/>
            <person name="Yang W."/>
            <person name="Lam T.T.-Y."/>
            <person name="Chang Q."/>
            <person name="Ding S."/>
            <person name="Wang X."/>
            <person name="Zhu J."/>
            <person name="Ruan X."/>
            <person name="Zhao L."/>
            <person name="Wei J."/>
            <person name="Que T."/>
            <person name="Du C."/>
            <person name="Cheng J."/>
            <person name="Dai P."/>
            <person name="Han X."/>
            <person name="Huang E."/>
            <person name="Gao Y."/>
            <person name="Liu J."/>
            <person name="Shao H."/>
            <person name="Ye R."/>
            <person name="Li L."/>
            <person name="Wei W."/>
            <person name="Wang X."/>
            <person name="Wang C."/>
            <person name="Yang T."/>
            <person name="Huo Q."/>
            <person name="Li W."/>
            <person name="Guo W."/>
            <person name="Chen H."/>
            <person name="Zhou L."/>
            <person name="Ni X."/>
            <person name="Tian J."/>
            <person name="Zhou Y."/>
            <person name="Sheng Y."/>
            <person name="Liu T."/>
            <person name="Pan Y."/>
            <person name="Xia L."/>
            <person name="Li J."/>
            <person name="Zhao F."/>
            <person name="Cao W."/>
        </authorList>
    </citation>
    <scope>NUCLEOTIDE SEQUENCE</scope>
    <source>
        <strain evidence="1">Hyas-2018</strain>
    </source>
</reference>
<dbReference type="EMBL" id="CM023481">
    <property type="protein sequence ID" value="KAH6945676.1"/>
    <property type="molecule type" value="Genomic_DNA"/>
</dbReference>
<gene>
    <name evidence="1" type="ORF">HPB50_009600</name>
</gene>
<comment type="caution">
    <text evidence="1">The sequence shown here is derived from an EMBL/GenBank/DDBJ whole genome shotgun (WGS) entry which is preliminary data.</text>
</comment>
<accession>A0ACB7TET7</accession>
<name>A0ACB7TET7_HYAAI</name>
<keyword evidence="2" id="KW-1185">Reference proteome</keyword>
<evidence type="ECO:0000313" key="2">
    <source>
        <dbReference type="Proteomes" id="UP000821845"/>
    </source>
</evidence>
<organism evidence="1 2">
    <name type="scientific">Hyalomma asiaticum</name>
    <name type="common">Tick</name>
    <dbReference type="NCBI Taxonomy" id="266040"/>
    <lineage>
        <taxon>Eukaryota</taxon>
        <taxon>Metazoa</taxon>
        <taxon>Ecdysozoa</taxon>
        <taxon>Arthropoda</taxon>
        <taxon>Chelicerata</taxon>
        <taxon>Arachnida</taxon>
        <taxon>Acari</taxon>
        <taxon>Parasitiformes</taxon>
        <taxon>Ixodida</taxon>
        <taxon>Ixodoidea</taxon>
        <taxon>Ixodidae</taxon>
        <taxon>Hyalomminae</taxon>
        <taxon>Hyalomma</taxon>
    </lineage>
</organism>
<dbReference type="Proteomes" id="UP000821845">
    <property type="component" value="Chromosome 1"/>
</dbReference>
<proteinExistence type="predicted"/>